<gene>
    <name evidence="10 11" type="primary">crcB</name>
    <name evidence="10" type="synonym">fluC</name>
    <name evidence="11" type="ORF">WOSG25_040490</name>
</gene>
<dbReference type="PANTHER" id="PTHR28259:SF1">
    <property type="entry name" value="FLUORIDE EXPORT PROTEIN 1-RELATED"/>
    <property type="match status" value="1"/>
</dbReference>
<comment type="function">
    <text evidence="9 10">Fluoride-specific ion channel. Important for reducing fluoride concentration in the cell, thus reducing its toxicity.</text>
</comment>
<accession>A0A069CT11</accession>
<evidence type="ECO:0000256" key="8">
    <source>
        <dbReference type="ARBA" id="ARBA00035585"/>
    </source>
</evidence>
<feature type="transmembrane region" description="Helical" evidence="10">
    <location>
        <begin position="96"/>
        <end position="117"/>
    </location>
</feature>
<dbReference type="AlphaFoldDB" id="A0A069CT11"/>
<dbReference type="OrthoDB" id="9815830at2"/>
<evidence type="ECO:0000256" key="5">
    <source>
        <dbReference type="ARBA" id="ARBA00023136"/>
    </source>
</evidence>
<dbReference type="GO" id="GO:0140114">
    <property type="term" value="P:cellular detoxification of fluoride"/>
    <property type="evidence" value="ECO:0007669"/>
    <property type="project" value="UniProtKB-UniRule"/>
</dbReference>
<evidence type="ECO:0000313" key="12">
    <source>
        <dbReference type="Proteomes" id="UP000030643"/>
    </source>
</evidence>
<feature type="binding site" evidence="10">
    <location>
        <position position="77"/>
    </location>
    <ligand>
        <name>Na(+)</name>
        <dbReference type="ChEBI" id="CHEBI:29101"/>
        <note>structural</note>
    </ligand>
</feature>
<keyword evidence="3 10" id="KW-0812">Transmembrane</keyword>
<keyword evidence="10" id="KW-0813">Transport</keyword>
<protein>
    <recommendedName>
        <fullName evidence="10">Fluoride-specific ion channel FluC</fullName>
    </recommendedName>
</protein>
<comment type="subcellular location">
    <subcellularLocation>
        <location evidence="1 10">Cell membrane</location>
        <topology evidence="1 10">Multi-pass membrane protein</topology>
    </subcellularLocation>
</comment>
<keyword evidence="10" id="KW-0915">Sodium</keyword>
<reference evidence="12" key="1">
    <citation type="journal article" date="2014" name="Genome Announc.">
        <title>Draft genome sequence of Weissella oryzae SG25T, isolated from fermented rice grains.</title>
        <authorList>
            <person name="Tanizawa Y."/>
            <person name="Fujisawa T."/>
            <person name="Mochizuki T."/>
            <person name="Kaminuma E."/>
            <person name="Suzuki Y."/>
            <person name="Nakamura Y."/>
            <person name="Tohno M."/>
        </authorList>
    </citation>
    <scope>NUCLEOTIDE SEQUENCE [LARGE SCALE GENOMIC DNA]</scope>
    <source>
        <strain evidence="12">DSM 25784 / JCM 18191 / LMG 30913 / SG25</strain>
    </source>
</reference>
<evidence type="ECO:0000256" key="9">
    <source>
        <dbReference type="ARBA" id="ARBA00049940"/>
    </source>
</evidence>
<keyword evidence="2 10" id="KW-1003">Cell membrane</keyword>
<evidence type="ECO:0000256" key="6">
    <source>
        <dbReference type="ARBA" id="ARBA00023303"/>
    </source>
</evidence>
<proteinExistence type="inferred from homology"/>
<dbReference type="Proteomes" id="UP000030643">
    <property type="component" value="Unassembled WGS sequence"/>
</dbReference>
<dbReference type="InterPro" id="IPR003691">
    <property type="entry name" value="FluC"/>
</dbReference>
<comment type="activity regulation">
    <text evidence="10">Na(+) is not transported, but it plays an essential structural role and its presence is essential for fluoride channel function.</text>
</comment>
<keyword evidence="10" id="KW-0479">Metal-binding</keyword>
<dbReference type="GO" id="GO:0062054">
    <property type="term" value="F:fluoride channel activity"/>
    <property type="evidence" value="ECO:0007669"/>
    <property type="project" value="UniProtKB-UniRule"/>
</dbReference>
<dbReference type="RefSeq" id="WP_045476569.1">
    <property type="nucleotide sequence ID" value="NZ_DF820487.1"/>
</dbReference>
<evidence type="ECO:0000313" key="11">
    <source>
        <dbReference type="EMBL" id="GAK30609.1"/>
    </source>
</evidence>
<keyword evidence="10" id="KW-0406">Ion transport</keyword>
<evidence type="ECO:0000256" key="4">
    <source>
        <dbReference type="ARBA" id="ARBA00022989"/>
    </source>
</evidence>
<comment type="catalytic activity">
    <reaction evidence="8">
        <text>fluoride(in) = fluoride(out)</text>
        <dbReference type="Rhea" id="RHEA:76159"/>
        <dbReference type="ChEBI" id="CHEBI:17051"/>
    </reaction>
    <physiologicalReaction direction="left-to-right" evidence="8">
        <dbReference type="Rhea" id="RHEA:76160"/>
    </physiologicalReaction>
</comment>
<dbReference type="Pfam" id="PF02537">
    <property type="entry name" value="CRCB"/>
    <property type="match status" value="1"/>
</dbReference>
<comment type="similarity">
    <text evidence="7 10">Belongs to the fluoride channel Fluc/FEX (TC 1.A.43) family.</text>
</comment>
<name>A0A069CT11_WEIOS</name>
<feature type="transmembrane region" description="Helical" evidence="10">
    <location>
        <begin position="37"/>
        <end position="55"/>
    </location>
</feature>
<dbReference type="STRING" id="1329250.WOSG25_040490"/>
<sequence length="122" mass="13318">MQYWRRILAVGFGGFFGGALREAIELWMAGPFPWGTIVINLVGTFISAFLVILFAHKIGVGQITSDFVLVGILGAFTTFSTAILDMVKLGHIWPALMYFVITLLGGLVVVIFARNLARKVVA</sequence>
<keyword evidence="4 10" id="KW-1133">Transmembrane helix</keyword>
<evidence type="ECO:0000256" key="3">
    <source>
        <dbReference type="ARBA" id="ARBA00022692"/>
    </source>
</evidence>
<dbReference type="HAMAP" id="MF_00454">
    <property type="entry name" value="FluC"/>
    <property type="match status" value="1"/>
</dbReference>
<feature type="binding site" evidence="10">
    <location>
        <position position="74"/>
    </location>
    <ligand>
        <name>Na(+)</name>
        <dbReference type="ChEBI" id="CHEBI:29101"/>
        <note>structural</note>
    </ligand>
</feature>
<organism evidence="11 12">
    <name type="scientific">Weissella oryzae (strain DSM 25784 / JCM 18191 / LMG 30913 / SG25)</name>
    <dbReference type="NCBI Taxonomy" id="1329250"/>
    <lineage>
        <taxon>Bacteria</taxon>
        <taxon>Bacillati</taxon>
        <taxon>Bacillota</taxon>
        <taxon>Bacilli</taxon>
        <taxon>Lactobacillales</taxon>
        <taxon>Lactobacillaceae</taxon>
        <taxon>Weissella</taxon>
    </lineage>
</organism>
<evidence type="ECO:0000256" key="1">
    <source>
        <dbReference type="ARBA" id="ARBA00004651"/>
    </source>
</evidence>
<evidence type="ECO:0000256" key="2">
    <source>
        <dbReference type="ARBA" id="ARBA00022475"/>
    </source>
</evidence>
<dbReference type="GO" id="GO:0046872">
    <property type="term" value="F:metal ion binding"/>
    <property type="evidence" value="ECO:0007669"/>
    <property type="project" value="UniProtKB-KW"/>
</dbReference>
<feature type="transmembrane region" description="Helical" evidence="10">
    <location>
        <begin position="67"/>
        <end position="84"/>
    </location>
</feature>
<dbReference type="EMBL" id="DF820487">
    <property type="protein sequence ID" value="GAK30609.1"/>
    <property type="molecule type" value="Genomic_DNA"/>
</dbReference>
<keyword evidence="5 10" id="KW-0472">Membrane</keyword>
<keyword evidence="12" id="KW-1185">Reference proteome</keyword>
<dbReference type="GO" id="GO:0005886">
    <property type="term" value="C:plasma membrane"/>
    <property type="evidence" value="ECO:0007669"/>
    <property type="project" value="UniProtKB-SubCell"/>
</dbReference>
<dbReference type="eggNOG" id="COG0239">
    <property type="taxonomic scope" value="Bacteria"/>
</dbReference>
<evidence type="ECO:0000256" key="10">
    <source>
        <dbReference type="HAMAP-Rule" id="MF_00454"/>
    </source>
</evidence>
<evidence type="ECO:0000256" key="7">
    <source>
        <dbReference type="ARBA" id="ARBA00035120"/>
    </source>
</evidence>
<dbReference type="PANTHER" id="PTHR28259">
    <property type="entry name" value="FLUORIDE EXPORT PROTEIN 1-RELATED"/>
    <property type="match status" value="1"/>
</dbReference>
<keyword evidence="6 10" id="KW-0407">Ion channel</keyword>